<name>A0ABT8WMT9_9FLAO</name>
<dbReference type="Proteomes" id="UP001176806">
    <property type="component" value="Unassembled WGS sequence"/>
</dbReference>
<dbReference type="EMBL" id="JAUOEL010000003">
    <property type="protein sequence ID" value="MDO5974477.1"/>
    <property type="molecule type" value="Genomic_DNA"/>
</dbReference>
<accession>A0ABT8WMT9</accession>
<evidence type="ECO:0000259" key="1">
    <source>
        <dbReference type="Pfam" id="PF03544"/>
    </source>
</evidence>
<feature type="domain" description="TonB C-terminal" evidence="1">
    <location>
        <begin position="31"/>
        <end position="90"/>
    </location>
</feature>
<evidence type="ECO:0000313" key="3">
    <source>
        <dbReference type="Proteomes" id="UP001176806"/>
    </source>
</evidence>
<organism evidence="2 3">
    <name type="scientific">Flavivirga jejuensis</name>
    <dbReference type="NCBI Taxonomy" id="870487"/>
    <lineage>
        <taxon>Bacteria</taxon>
        <taxon>Pseudomonadati</taxon>
        <taxon>Bacteroidota</taxon>
        <taxon>Flavobacteriia</taxon>
        <taxon>Flavobacteriales</taxon>
        <taxon>Flavobacteriaceae</taxon>
        <taxon>Flavivirga</taxon>
    </lineage>
</organism>
<dbReference type="InterPro" id="IPR037682">
    <property type="entry name" value="TonB_C"/>
</dbReference>
<sequence length="92" mass="10546">MSTGISNHVVKNFNIKIAKRLGLANGKIRINTIFKVDKEGNIKDIRVKASHPKLKKETFRVLKLIPKMKKSGYQKDKPIIISYSLPIIFNNR</sequence>
<dbReference type="Pfam" id="PF03544">
    <property type="entry name" value="TonB_C"/>
    <property type="match status" value="1"/>
</dbReference>
<reference evidence="2" key="1">
    <citation type="submission" date="2023-07" db="EMBL/GenBank/DDBJ databases">
        <title>Two novel species in the genus Flavivirga.</title>
        <authorList>
            <person name="Kwon K."/>
        </authorList>
    </citation>
    <scope>NUCLEOTIDE SEQUENCE</scope>
    <source>
        <strain evidence="2">KACC 14158</strain>
    </source>
</reference>
<keyword evidence="3" id="KW-1185">Reference proteome</keyword>
<proteinExistence type="predicted"/>
<comment type="caution">
    <text evidence="2">The sequence shown here is derived from an EMBL/GenBank/DDBJ whole genome shotgun (WGS) entry which is preliminary data.</text>
</comment>
<dbReference type="RefSeq" id="WP_303301615.1">
    <property type="nucleotide sequence ID" value="NZ_BAABDA010000050.1"/>
</dbReference>
<dbReference type="Gene3D" id="3.30.1150.10">
    <property type="match status" value="1"/>
</dbReference>
<protein>
    <submittedName>
        <fullName evidence="2">Energy transducer TonB</fullName>
    </submittedName>
</protein>
<gene>
    <name evidence="2" type="ORF">Q4Q40_09800</name>
</gene>
<evidence type="ECO:0000313" key="2">
    <source>
        <dbReference type="EMBL" id="MDO5974477.1"/>
    </source>
</evidence>